<comment type="caution">
    <text evidence="4">The sequence shown here is derived from an EMBL/GenBank/DDBJ whole genome shotgun (WGS) entry which is preliminary data.</text>
</comment>
<comment type="pathway">
    <text evidence="2">Carbohydrate biosynthesis; dTDP-L-rhamnose biosynthesis.</text>
</comment>
<accession>A0A2H0WBW0</accession>
<evidence type="ECO:0000313" key="5">
    <source>
        <dbReference type="Proteomes" id="UP000230093"/>
    </source>
</evidence>
<dbReference type="GO" id="GO:0008831">
    <property type="term" value="F:dTDP-4-dehydrorhamnose reductase activity"/>
    <property type="evidence" value="ECO:0007669"/>
    <property type="project" value="UniProtKB-EC"/>
</dbReference>
<keyword evidence="2" id="KW-0560">Oxidoreductase</keyword>
<keyword evidence="2" id="KW-0521">NADP</keyword>
<dbReference type="AlphaFoldDB" id="A0A2H0WBW0"/>
<dbReference type="PANTHER" id="PTHR10491">
    <property type="entry name" value="DTDP-4-DEHYDRORHAMNOSE REDUCTASE"/>
    <property type="match status" value="1"/>
</dbReference>
<dbReference type="Pfam" id="PF04321">
    <property type="entry name" value="RmlD_sub_bind"/>
    <property type="match status" value="1"/>
</dbReference>
<dbReference type="InterPro" id="IPR029903">
    <property type="entry name" value="RmlD-like-bd"/>
</dbReference>
<reference evidence="5" key="1">
    <citation type="submission" date="2017-09" db="EMBL/GenBank/DDBJ databases">
        <title>Depth-based differentiation of microbial function through sediment-hosted aquifers and enrichment of novel symbionts in the deep terrestrial subsurface.</title>
        <authorList>
            <person name="Probst A.J."/>
            <person name="Ladd B."/>
            <person name="Jarett J.K."/>
            <person name="Geller-Mcgrath D.E."/>
            <person name="Sieber C.M.K."/>
            <person name="Emerson J.B."/>
            <person name="Anantharaman K."/>
            <person name="Thomas B.C."/>
            <person name="Malmstrom R."/>
            <person name="Stieglmeier M."/>
            <person name="Klingl A."/>
            <person name="Woyke T."/>
            <person name="Ryan C.M."/>
            <person name="Banfield J.F."/>
        </authorList>
    </citation>
    <scope>NUCLEOTIDE SEQUENCE [LARGE SCALE GENOMIC DNA]</scope>
</reference>
<feature type="domain" description="RmlD-like substrate binding" evidence="3">
    <location>
        <begin position="4"/>
        <end position="301"/>
    </location>
</feature>
<comment type="similarity">
    <text evidence="1 2">Belongs to the dTDP-4-dehydrorhamnose reductase family.</text>
</comment>
<dbReference type="CDD" id="cd05254">
    <property type="entry name" value="dTDP_HR_like_SDR_e"/>
    <property type="match status" value="1"/>
</dbReference>
<dbReference type="EC" id="1.1.1.133" evidence="2"/>
<evidence type="ECO:0000256" key="2">
    <source>
        <dbReference type="RuleBase" id="RU364082"/>
    </source>
</evidence>
<dbReference type="SUPFAM" id="SSF51735">
    <property type="entry name" value="NAD(P)-binding Rossmann-fold domains"/>
    <property type="match status" value="1"/>
</dbReference>
<name>A0A2H0WBW0_9BACT</name>
<dbReference type="InterPro" id="IPR005913">
    <property type="entry name" value="dTDP_dehydrorham_reduct"/>
</dbReference>
<dbReference type="UniPathway" id="UPA00124"/>
<evidence type="ECO:0000256" key="1">
    <source>
        <dbReference type="ARBA" id="ARBA00010944"/>
    </source>
</evidence>
<dbReference type="PANTHER" id="PTHR10491:SF4">
    <property type="entry name" value="METHIONINE ADENOSYLTRANSFERASE 2 SUBUNIT BETA"/>
    <property type="match status" value="1"/>
</dbReference>
<organism evidence="4 5">
    <name type="scientific">Candidatus Beckwithbacteria bacterium CG10_big_fil_rev_8_21_14_0_10_34_10</name>
    <dbReference type="NCBI Taxonomy" id="1974495"/>
    <lineage>
        <taxon>Bacteria</taxon>
        <taxon>Candidatus Beckwithiibacteriota</taxon>
    </lineage>
</organism>
<proteinExistence type="inferred from homology"/>
<comment type="function">
    <text evidence="2">Catalyzes the reduction of dTDP-6-deoxy-L-lyxo-4-hexulose to yield dTDP-L-rhamnose.</text>
</comment>
<evidence type="ECO:0000259" key="3">
    <source>
        <dbReference type="Pfam" id="PF04321"/>
    </source>
</evidence>
<dbReference type="InterPro" id="IPR036291">
    <property type="entry name" value="NAD(P)-bd_dom_sf"/>
</dbReference>
<dbReference type="Gene3D" id="3.90.25.10">
    <property type="entry name" value="UDP-galactose 4-epimerase, domain 1"/>
    <property type="match status" value="1"/>
</dbReference>
<sequence>MRKKIIATGINGLVGSRIVELLQGKFEFINFGLEAGIDITNYSLLEKKFGQFKEADLILHLAAFTDVNEAFKQTEDKTSSCYKVNVEGSKNIAQLAKKHSLYMINISTDFVFDGQRPPKGGYTEKSLPHPIEWYGQTKRWAEEEINKIYGNLINLRIAFPFKAKYSRINLEPKPKLDLVRRIIESLRENNELFMFTDQIITPTFIDDITAVILRLITLKPKGIFHCVGSSSLTPYNLGLKICDIFELDKNNIKKYSLEKYLEENPGTRLRQKNLSLSNKKIEKELGVKMSTINEALEKMKSQMF</sequence>
<gene>
    <name evidence="4" type="ORF">COT75_01930</name>
</gene>
<dbReference type="Proteomes" id="UP000230093">
    <property type="component" value="Unassembled WGS sequence"/>
</dbReference>
<dbReference type="EMBL" id="PEZT01000010">
    <property type="protein sequence ID" value="PIS09418.1"/>
    <property type="molecule type" value="Genomic_DNA"/>
</dbReference>
<protein>
    <recommendedName>
        <fullName evidence="2">dTDP-4-dehydrorhamnose reductase</fullName>
        <ecNumber evidence="2">1.1.1.133</ecNumber>
    </recommendedName>
</protein>
<evidence type="ECO:0000313" key="4">
    <source>
        <dbReference type="EMBL" id="PIS09418.1"/>
    </source>
</evidence>
<dbReference type="Gene3D" id="3.40.50.720">
    <property type="entry name" value="NAD(P)-binding Rossmann-like Domain"/>
    <property type="match status" value="1"/>
</dbReference>
<dbReference type="GO" id="GO:0019305">
    <property type="term" value="P:dTDP-rhamnose biosynthetic process"/>
    <property type="evidence" value="ECO:0007669"/>
    <property type="project" value="UniProtKB-UniPathway"/>
</dbReference>